<dbReference type="GeneID" id="91475158"/>
<dbReference type="EMBL" id="BNEB01000006">
    <property type="protein sequence ID" value="GHI65754.1"/>
    <property type="molecule type" value="Genomic_DNA"/>
</dbReference>
<dbReference type="SUPFAM" id="SSF160631">
    <property type="entry name" value="SMI1/KNR4-like"/>
    <property type="match status" value="1"/>
</dbReference>
<accession>A0ABQ3SCC5</accession>
<gene>
    <name evidence="1" type="ORF">Saso_74040</name>
</gene>
<dbReference type="Proteomes" id="UP000649259">
    <property type="component" value="Unassembled WGS sequence"/>
</dbReference>
<proteinExistence type="predicted"/>
<dbReference type="InterPro" id="IPR037883">
    <property type="entry name" value="Knr4/Smi1-like_sf"/>
</dbReference>
<dbReference type="Gene3D" id="3.40.1580.10">
    <property type="entry name" value="SMI1/KNR4-like"/>
    <property type="match status" value="1"/>
</dbReference>
<evidence type="ECO:0000313" key="2">
    <source>
        <dbReference type="Proteomes" id="UP000649259"/>
    </source>
</evidence>
<dbReference type="RefSeq" id="WP_189927996.1">
    <property type="nucleotide sequence ID" value="NZ_BMSI01000021.1"/>
</dbReference>
<name>A0ABQ3SCC5_9ACTN</name>
<keyword evidence="2" id="KW-1185">Reference proteome</keyword>
<evidence type="ECO:0008006" key="3">
    <source>
        <dbReference type="Google" id="ProtNLM"/>
    </source>
</evidence>
<sequence length="204" mass="23107">MHDLLRRLRGSLALLHEEGERGDVVDWRAAAAELQVESFPEDYMEFVSAFGAGTIEESLFISIPRPGTTGEPLSLTRLPGHARRSASMNTWQEVDEGLRNRLEDMLVWGQTNSADMLCWVTSGADPDQWPLAVWERHGGGWKIHKCGMVEFLLKLLSGEFSECPVSDETLWGIQSARFLNFRDEERIIDTGIDPWTGRTVNRFD</sequence>
<reference evidence="2" key="1">
    <citation type="submission" date="2023-07" db="EMBL/GenBank/DDBJ databases">
        <title>Whole genome shotgun sequence of Streptomyces cacaoi subsp. asoensis NBRC 13813.</title>
        <authorList>
            <person name="Komaki H."/>
            <person name="Tamura T."/>
        </authorList>
    </citation>
    <scope>NUCLEOTIDE SEQUENCE [LARGE SCALE GENOMIC DNA]</scope>
    <source>
        <strain evidence="2">NBRC 13813</strain>
    </source>
</reference>
<comment type="caution">
    <text evidence="1">The sequence shown here is derived from an EMBL/GenBank/DDBJ whole genome shotgun (WGS) entry which is preliminary data.</text>
</comment>
<protein>
    <recommendedName>
        <fullName evidence="3">Knr4/Smi1-like domain-containing protein</fullName>
    </recommendedName>
</protein>
<organism evidence="1 2">
    <name type="scientific">Streptomyces asoensis</name>
    <dbReference type="NCBI Taxonomy" id="249586"/>
    <lineage>
        <taxon>Bacteria</taxon>
        <taxon>Bacillati</taxon>
        <taxon>Actinomycetota</taxon>
        <taxon>Actinomycetes</taxon>
        <taxon>Kitasatosporales</taxon>
        <taxon>Streptomycetaceae</taxon>
        <taxon>Streptomyces</taxon>
    </lineage>
</organism>
<evidence type="ECO:0000313" key="1">
    <source>
        <dbReference type="EMBL" id="GHI65754.1"/>
    </source>
</evidence>